<accession>A0A0B1P403</accession>
<evidence type="ECO:0000256" key="1">
    <source>
        <dbReference type="SAM" id="MobiDB-lite"/>
    </source>
</evidence>
<gene>
    <name evidence="2" type="ORF">EV44_g1955</name>
</gene>
<organism evidence="2 3">
    <name type="scientific">Uncinula necator</name>
    <name type="common">Grape powdery mildew</name>
    <dbReference type="NCBI Taxonomy" id="52586"/>
    <lineage>
        <taxon>Eukaryota</taxon>
        <taxon>Fungi</taxon>
        <taxon>Dikarya</taxon>
        <taxon>Ascomycota</taxon>
        <taxon>Pezizomycotina</taxon>
        <taxon>Leotiomycetes</taxon>
        <taxon>Erysiphales</taxon>
        <taxon>Erysiphaceae</taxon>
        <taxon>Erysiphe</taxon>
    </lineage>
</organism>
<protein>
    <submittedName>
        <fullName evidence="2">Uncharacterized protein</fullName>
    </submittedName>
</protein>
<name>A0A0B1P403_UNCNE</name>
<proteinExistence type="predicted"/>
<feature type="region of interest" description="Disordered" evidence="1">
    <location>
        <begin position="299"/>
        <end position="332"/>
    </location>
</feature>
<reference evidence="2 3" key="1">
    <citation type="journal article" date="2014" name="BMC Genomics">
        <title>Adaptive genomic structural variation in the grape powdery mildew pathogen, Erysiphe necator.</title>
        <authorList>
            <person name="Jones L."/>
            <person name="Riaz S."/>
            <person name="Morales-Cruz A."/>
            <person name="Amrine K.C."/>
            <person name="McGuire B."/>
            <person name="Gubler W.D."/>
            <person name="Walker M.A."/>
            <person name="Cantu D."/>
        </authorList>
    </citation>
    <scope>NUCLEOTIDE SEQUENCE [LARGE SCALE GENOMIC DNA]</scope>
    <source>
        <strain evidence="3">c</strain>
    </source>
</reference>
<feature type="compositionally biased region" description="Polar residues" evidence="1">
    <location>
        <begin position="392"/>
        <end position="410"/>
    </location>
</feature>
<feature type="region of interest" description="Disordered" evidence="1">
    <location>
        <begin position="1"/>
        <end position="30"/>
    </location>
</feature>
<sequence length="433" mass="48553">MTTTPFRELPPPLAMTLSHSSEKSRSVLGQSQLSQSMGHLPDIPLQWQESEDTMGNWLLAKAEEDKLRQEEEKTRQEALKLEQRKVEQDMLNTSLREGIPPFLIPMFFAGISGGSSPTTCTEMFQNQLAQVHQQQQQHQNSLQKSQLSAQAPITTNQLYQTDTRSNQLYQTDTRSNQQYTGSVLRPLTSNSCSKQMTINGSHLCPKVAKSYQISPASTPRSYQMSQSKAVKLSRLSGEGINFDSIVTASGIQNTSEKQSSPPIHFHYWQPPTTQTEKCCVHQSTNSLGKCKTSSIFTLFQPSSDNDSPPKKRKTLKNQLPAPLPTHQQQQQQQRYSTNFSKLNTSILNPPITRQPSNTKQIGYSLGRELSDYSEPINNQCNIEKSSHEKISSLPNQAKTSTSKKTQLDSLVQSSHSVSNLLEILEPTRENCQI</sequence>
<evidence type="ECO:0000313" key="2">
    <source>
        <dbReference type="EMBL" id="KHJ33407.1"/>
    </source>
</evidence>
<dbReference type="HOGENOM" id="CLU_633395_0_0_1"/>
<dbReference type="STRING" id="52586.A0A0B1P403"/>
<keyword evidence="3" id="KW-1185">Reference proteome</keyword>
<comment type="caution">
    <text evidence="2">The sequence shown here is derived from an EMBL/GenBank/DDBJ whole genome shotgun (WGS) entry which is preliminary data.</text>
</comment>
<dbReference type="AlphaFoldDB" id="A0A0B1P403"/>
<dbReference type="EMBL" id="JNVN01001454">
    <property type="protein sequence ID" value="KHJ33407.1"/>
    <property type="molecule type" value="Genomic_DNA"/>
</dbReference>
<dbReference type="OMA" id="PRINTNE"/>
<feature type="region of interest" description="Disordered" evidence="1">
    <location>
        <begin position="391"/>
        <end position="410"/>
    </location>
</feature>
<dbReference type="Proteomes" id="UP000030854">
    <property type="component" value="Unassembled WGS sequence"/>
</dbReference>
<evidence type="ECO:0000313" key="3">
    <source>
        <dbReference type="Proteomes" id="UP000030854"/>
    </source>
</evidence>